<dbReference type="SUPFAM" id="SSF55383">
    <property type="entry name" value="Copper amine oxidase, domain N"/>
    <property type="match status" value="2"/>
</dbReference>
<dbReference type="SUPFAM" id="SSF49299">
    <property type="entry name" value="PKD domain"/>
    <property type="match status" value="2"/>
</dbReference>
<keyword evidence="1" id="KW-0732">Signal</keyword>
<protein>
    <submittedName>
        <fullName evidence="3">Copper amine oxidase N-terminal domain-containing protein</fullName>
    </submittedName>
</protein>
<evidence type="ECO:0000256" key="1">
    <source>
        <dbReference type="SAM" id="SignalP"/>
    </source>
</evidence>
<name>A0A2W1L5K2_9BACL</name>
<dbReference type="InterPro" id="IPR035986">
    <property type="entry name" value="PKD_dom_sf"/>
</dbReference>
<reference evidence="3 4" key="1">
    <citation type="submission" date="2018-06" db="EMBL/GenBank/DDBJ databases">
        <title>Paenibacillus imtechensis sp. nov.</title>
        <authorList>
            <person name="Pinnaka A.K."/>
            <person name="Singh H."/>
            <person name="Kaur M."/>
        </authorList>
    </citation>
    <scope>NUCLEOTIDE SEQUENCE [LARGE SCALE GENOMIC DNA]</scope>
    <source>
        <strain evidence="3 4">SMB1</strain>
    </source>
</reference>
<comment type="caution">
    <text evidence="3">The sequence shown here is derived from an EMBL/GenBank/DDBJ whole genome shotgun (WGS) entry which is preliminary data.</text>
</comment>
<dbReference type="InterPro" id="IPR013783">
    <property type="entry name" value="Ig-like_fold"/>
</dbReference>
<dbReference type="AlphaFoldDB" id="A0A2W1L5K2"/>
<dbReference type="InterPro" id="IPR012854">
    <property type="entry name" value="Cu_amine_oxidase-like_N"/>
</dbReference>
<dbReference type="EMBL" id="QKRB01000057">
    <property type="protein sequence ID" value="PZD93410.1"/>
    <property type="molecule type" value="Genomic_DNA"/>
</dbReference>
<gene>
    <name evidence="3" type="ORF">DNH61_22530</name>
</gene>
<dbReference type="Gene3D" id="2.60.40.10">
    <property type="entry name" value="Immunoglobulins"/>
    <property type="match status" value="1"/>
</dbReference>
<accession>A0A2W1L5K2</accession>
<dbReference type="Pfam" id="PF07833">
    <property type="entry name" value="Cu_amine_oxidN1"/>
    <property type="match status" value="1"/>
</dbReference>
<dbReference type="Proteomes" id="UP000249522">
    <property type="component" value="Unassembled WGS sequence"/>
</dbReference>
<evidence type="ECO:0000259" key="2">
    <source>
        <dbReference type="Pfam" id="PF07833"/>
    </source>
</evidence>
<feature type="signal peptide" evidence="1">
    <location>
        <begin position="1"/>
        <end position="22"/>
    </location>
</feature>
<keyword evidence="4" id="KW-1185">Reference proteome</keyword>
<sequence length="654" mass="72464">MKSLKWLMVLSLLIISVQFSPAEPAAARSGGSILQMKKNSDIIYFNGKEMKAAQPVTIIKGSAYLPLRGIADPFGYTLSYDKKTRESVAKGGSKEIRFKAGSSIIKINGASVQGPGPAYNQNGFLMVPIRMWSNLTGSTITANSGNITITWSTVPVATFKVSPDVIYAGQTRVTFQDLSSSNGPYKIIDERWEGRQEYYESAGTYVITRWVMDENGTWSEPYSVTITVRTPNQPPVADFATEKPAYRIGEQVTYIDRSYDDENAITRRVWTGNEPVFFEPGEKRVTLEVEDQHGMVNVVTKLVTVTEEVLYTREEYNQLYTPVGAKYEMNGAKVLEYGVVNHKFHNEPSQMVRSNSPEKWLTTGIAYQDDLTGKTRFMFHNRNSTGYNVKMYLLATNINGTVARVGTGPIGIGGPTTYVSTAGRQSVTRYLQALNANAPYTYETLRPGETKIVASDLAKAPIKDTQVFSAHVDMMSDQPIRYQIVVVRENEDPVTAVKSLQQMSRDEYHVRGTFYNAERVIDGAEVDGLGRKPQYIMLGDKKVDTHLDGIDNTTGKLEWNLGNYGVLYKMKLTNVAPRTLIGINARGGHYAGAFSVNGNVVGAPQSGILNNNGETVVLHRTGNVPETVEITFVLASGSNLPIYMLFSPLPEIRW</sequence>
<dbReference type="OrthoDB" id="25008at2"/>
<dbReference type="InterPro" id="IPR036582">
    <property type="entry name" value="Mao_N_sf"/>
</dbReference>
<dbReference type="RefSeq" id="WP_111149079.1">
    <property type="nucleotide sequence ID" value="NZ_QKRB01000057.1"/>
</dbReference>
<evidence type="ECO:0000313" key="4">
    <source>
        <dbReference type="Proteomes" id="UP000249522"/>
    </source>
</evidence>
<proteinExistence type="predicted"/>
<feature type="chain" id="PRO_5038513536" evidence="1">
    <location>
        <begin position="23"/>
        <end position="654"/>
    </location>
</feature>
<feature type="domain" description="Copper amine oxidase-like N-terminal" evidence="2">
    <location>
        <begin position="45"/>
        <end position="149"/>
    </location>
</feature>
<evidence type="ECO:0000313" key="3">
    <source>
        <dbReference type="EMBL" id="PZD93410.1"/>
    </source>
</evidence>
<organism evidence="3 4">
    <name type="scientific">Paenibacillus sambharensis</name>
    <dbReference type="NCBI Taxonomy" id="1803190"/>
    <lineage>
        <taxon>Bacteria</taxon>
        <taxon>Bacillati</taxon>
        <taxon>Bacillota</taxon>
        <taxon>Bacilli</taxon>
        <taxon>Bacillales</taxon>
        <taxon>Paenibacillaceae</taxon>
        <taxon>Paenibacillus</taxon>
    </lineage>
</organism>
<dbReference type="Gene3D" id="3.30.457.10">
    <property type="entry name" value="Copper amine oxidase-like, N-terminal domain"/>
    <property type="match status" value="1"/>
</dbReference>